<evidence type="ECO:0000313" key="1">
    <source>
        <dbReference type="EMBL" id="MCC9293509.1"/>
    </source>
</evidence>
<comment type="caution">
    <text evidence="1">The sequence shown here is derived from an EMBL/GenBank/DDBJ whole genome shotgun (WGS) entry which is preliminary data.</text>
</comment>
<sequence length="80" mass="9279">MSLNEAKKYFNREILYKKLTVYDHYCPLLDKKITGKLCHEIIMVTKVKLAFSAVLGIKVFSKNETCSICNFCPINRTMNN</sequence>
<evidence type="ECO:0000313" key="2">
    <source>
        <dbReference type="Proteomes" id="UP001165422"/>
    </source>
</evidence>
<accession>A0ABS8N135</accession>
<gene>
    <name evidence="1" type="ORF">LN736_01280</name>
</gene>
<dbReference type="EMBL" id="JAJJPB010000001">
    <property type="protein sequence ID" value="MCC9293509.1"/>
    <property type="molecule type" value="Genomic_DNA"/>
</dbReference>
<dbReference type="Proteomes" id="UP001165422">
    <property type="component" value="Unassembled WGS sequence"/>
</dbReference>
<keyword evidence="2" id="KW-1185">Reference proteome</keyword>
<dbReference type="RefSeq" id="WP_229980521.1">
    <property type="nucleotide sequence ID" value="NZ_JAJJPB010000001.1"/>
</dbReference>
<reference evidence="1" key="1">
    <citation type="submission" date="2021-11" db="EMBL/GenBank/DDBJ databases">
        <authorList>
            <person name="Qingchun L."/>
            <person name="Dong Z."/>
            <person name="Zongwei Q."/>
            <person name="Jia Z."/>
            <person name="Duotao L."/>
        </authorList>
    </citation>
    <scope>NUCLEOTIDE SEQUENCE</scope>
    <source>
        <strain evidence="1">WLY-B-L2</strain>
    </source>
</reference>
<name>A0ABS8N135_9CLOT</name>
<protein>
    <submittedName>
        <fullName evidence="1">Uncharacterized protein</fullName>
    </submittedName>
</protein>
<proteinExistence type="predicted"/>
<organism evidence="1 2">
    <name type="scientific">Clostridium aromativorans</name>
    <dbReference type="NCBI Taxonomy" id="2836848"/>
    <lineage>
        <taxon>Bacteria</taxon>
        <taxon>Bacillati</taxon>
        <taxon>Bacillota</taxon>
        <taxon>Clostridia</taxon>
        <taxon>Eubacteriales</taxon>
        <taxon>Clostridiaceae</taxon>
        <taxon>Clostridium</taxon>
    </lineage>
</organism>